<protein>
    <submittedName>
        <fullName evidence="1">Uncharacterized protein</fullName>
    </submittedName>
</protein>
<dbReference type="AlphaFoldDB" id="E4TXH4"/>
<dbReference type="STRING" id="709032.Sulku_1220"/>
<dbReference type="Proteomes" id="UP000008721">
    <property type="component" value="Chromosome"/>
</dbReference>
<reference evidence="1 2" key="1">
    <citation type="journal article" date="2012" name="Stand. Genomic Sci.">
        <title>Complete genome sequence of the sulfur compounds oxidizing chemolithoautotroph Sulfuricurvum kujiense type strain (YK-1(T)).</title>
        <authorList>
            <person name="Han C."/>
            <person name="Kotsyurbenko O."/>
            <person name="Chertkov O."/>
            <person name="Held B."/>
            <person name="Lapidus A."/>
            <person name="Nolan M."/>
            <person name="Lucas S."/>
            <person name="Hammon N."/>
            <person name="Deshpande S."/>
            <person name="Cheng J.F."/>
            <person name="Tapia R."/>
            <person name="Goodwin L.A."/>
            <person name="Pitluck S."/>
            <person name="Liolios K."/>
            <person name="Pagani I."/>
            <person name="Ivanova N."/>
            <person name="Mavromatis K."/>
            <person name="Mikhailova N."/>
            <person name="Pati A."/>
            <person name="Chen A."/>
            <person name="Palaniappan K."/>
            <person name="Land M."/>
            <person name="Hauser L."/>
            <person name="Chang Y.J."/>
            <person name="Jeffries C.D."/>
            <person name="Brambilla E.M."/>
            <person name="Rohde M."/>
            <person name="Spring S."/>
            <person name="Sikorski J."/>
            <person name="Goker M."/>
            <person name="Woyke T."/>
            <person name="Bristow J."/>
            <person name="Eisen J.A."/>
            <person name="Markowitz V."/>
            <person name="Hugenholtz P."/>
            <person name="Kyrpides N.C."/>
            <person name="Klenk H.P."/>
            <person name="Detter J.C."/>
        </authorList>
    </citation>
    <scope>NUCLEOTIDE SEQUENCE [LARGE SCALE GENOMIC DNA]</scope>
    <source>
        <strain evidence="2">ATCC BAA-921 / DSM 16994 / JCM 11577 / YK-1</strain>
    </source>
</reference>
<accession>E4TXH4</accession>
<sequence>MKTDTSNPLTIPLGVSLGILLLSISAAWYEHTKKEEVLEQQTLLETQINEYDSLKQRWSTEASQNVYAYLKSHPNLVKQQTRGGKSEMEFDHLSSDEFDTLSNKILNSMLMIKKLTMQRASGAKGRIVVEFES</sequence>
<dbReference type="RefSeq" id="WP_013460080.1">
    <property type="nucleotide sequence ID" value="NC_014762.1"/>
</dbReference>
<evidence type="ECO:0000313" key="1">
    <source>
        <dbReference type="EMBL" id="ADR33883.1"/>
    </source>
</evidence>
<gene>
    <name evidence="1" type="ordered locus">Sulku_1220</name>
</gene>
<evidence type="ECO:0000313" key="2">
    <source>
        <dbReference type="Proteomes" id="UP000008721"/>
    </source>
</evidence>
<proteinExistence type="predicted"/>
<dbReference type="HOGENOM" id="CLU_1905693_0_0_7"/>
<keyword evidence="2" id="KW-1185">Reference proteome</keyword>
<dbReference type="EMBL" id="CP002355">
    <property type="protein sequence ID" value="ADR33883.1"/>
    <property type="molecule type" value="Genomic_DNA"/>
</dbReference>
<organism evidence="1 2">
    <name type="scientific">Sulfuricurvum kujiense (strain ATCC BAA-921 / DSM 16994 / JCM 11577 / YK-1)</name>
    <dbReference type="NCBI Taxonomy" id="709032"/>
    <lineage>
        <taxon>Bacteria</taxon>
        <taxon>Pseudomonadati</taxon>
        <taxon>Campylobacterota</taxon>
        <taxon>Epsilonproteobacteria</taxon>
        <taxon>Campylobacterales</taxon>
        <taxon>Sulfurimonadaceae</taxon>
        <taxon>Sulfuricurvum</taxon>
    </lineage>
</organism>
<dbReference type="KEGG" id="sku:Sulku_1220"/>
<name>E4TXH4_SULKY</name>